<name>A0ABN8N9L2_9CNID</name>
<protein>
    <recommendedName>
        <fullName evidence="3">SAP domain-containing protein</fullName>
    </recommendedName>
</protein>
<organism evidence="1 2">
    <name type="scientific">Porites lobata</name>
    <dbReference type="NCBI Taxonomy" id="104759"/>
    <lineage>
        <taxon>Eukaryota</taxon>
        <taxon>Metazoa</taxon>
        <taxon>Cnidaria</taxon>
        <taxon>Anthozoa</taxon>
        <taxon>Hexacorallia</taxon>
        <taxon>Scleractinia</taxon>
        <taxon>Fungiina</taxon>
        <taxon>Poritidae</taxon>
        <taxon>Porites</taxon>
    </lineage>
</organism>
<sequence>MKGLIRGNAKGSLAQNVEDLLERLSTAGSSKQHAHLSTMITLMSHIMNNGLIVPTQDLAKKYKELKRLKESTHLESSCLLEIMSKHLNVAQIYIEGKGYIIENHGRELAKVVESLQQLRESDQSIVNRKVEEAVGSTYETLLKYLDTKRDRDTVKAILAKITSAKCMAKLANVQDKRSFSHSKGLVFRNLYLFEEMKQGIEVTEPTMSEEARRKKCNRLLQKMKIEKLRHIFKGRGRSLKCEEFPDLAGILEFAFGEGDRVDRAGGGLESHPRLTDTVLYRAADSNTIMRHARETILALAPEGFKISLSTCFNYTQNYREGTYQARRHHSGRGINACLSLHKPPRIGVEQFVINLHWSTQNVNLTLDMAHSFPNEILVDSKDAKAKISADVSPVQKPGKSWRKIILPDHDWNRSAQNAITPMSHLFIQTDLTLEDQKEQNLVYSVRRTGAAATLLNISYFEPETVHRVFNEIFLLLRNPSLDHLFRNPDTGKLKKHFAFIVDNGPSEAPSNPLVQMWLVRLARVLKLKSVTQKSFAEYHSKRNLVERVHAVQNHALSNEQFSSKGIYSEYEKGDEKHKANMEHMAEEVRKCLASTQYGGKACTVMRGIGGQENFVFNDEEHLVTFLGKNENRKADDILQYQPIKNDLWREVSIVWDLNENYTGSYREDYEIIQNKFHEDGQRTCWMDKYSTTIFNPDVECDSGIEAFTFQPLPDYIRWILTGGELHYLPLEKVQKLVTQVVADTPGAFLPSKILEMMFKVFSHGTDNILSGISFLTWCTEKDVTTFFQNYKEKLDKSFVSDKEKEYWSQDELYQCNSKEQLEELCRKERIPTEGKKYDCVKRLVEKMGYEKPPPLEEYNGDLSSLPDSITDIAKLSIYKLKEILRFHNVLDCGTKDELVVRVGMVRGGRKYLAFHRELEAIRNLITATRSIITAEKELYLEDPKVIHKRRKFFTKSGPSVNTVRPRDSASIPNQNQNAFLEVPNGLSLENLEEALTPLSNELLLYQKQQQQNIASCEKVTLETVLEAVRSVGTRVRILWERDEVGTSGWRTGWYVGTVKNFLKETDTIEVEFDTEKGVSYQYCVEKEVRARKVKLARSAEKKLGRYEELTMIGAIVEVKWTENDLANTGWSAGWYEAEVQSFDSDDDEISIVYAEEPEFVYRMPVLPSIVSGTLRLKQSLF</sequence>
<gene>
    <name evidence="1" type="ORF">PLOB_00008478</name>
</gene>
<proteinExistence type="predicted"/>
<evidence type="ECO:0000313" key="2">
    <source>
        <dbReference type="Proteomes" id="UP001159405"/>
    </source>
</evidence>
<comment type="caution">
    <text evidence="1">The sequence shown here is derived from an EMBL/GenBank/DDBJ whole genome shotgun (WGS) entry which is preliminary data.</text>
</comment>
<dbReference type="Proteomes" id="UP001159405">
    <property type="component" value="Unassembled WGS sequence"/>
</dbReference>
<reference evidence="1 2" key="1">
    <citation type="submission" date="2022-05" db="EMBL/GenBank/DDBJ databases">
        <authorList>
            <consortium name="Genoscope - CEA"/>
            <person name="William W."/>
        </authorList>
    </citation>
    <scope>NUCLEOTIDE SEQUENCE [LARGE SCALE GENOMIC DNA]</scope>
</reference>
<accession>A0ABN8N9L2</accession>
<dbReference type="EMBL" id="CALNXK010000014">
    <property type="protein sequence ID" value="CAH3046277.1"/>
    <property type="molecule type" value="Genomic_DNA"/>
</dbReference>
<evidence type="ECO:0000313" key="1">
    <source>
        <dbReference type="EMBL" id="CAH3046277.1"/>
    </source>
</evidence>
<keyword evidence="2" id="KW-1185">Reference proteome</keyword>
<evidence type="ECO:0008006" key="3">
    <source>
        <dbReference type="Google" id="ProtNLM"/>
    </source>
</evidence>